<dbReference type="PANTHER" id="PTHR48051">
    <property type="match status" value="1"/>
</dbReference>
<dbReference type="SUPFAM" id="SSF52540">
    <property type="entry name" value="P-loop containing nucleoside triphosphate hydrolases"/>
    <property type="match status" value="1"/>
</dbReference>
<keyword evidence="2" id="KW-0677">Repeat</keyword>
<sequence>MAARKGRWNSKDKSYIADRRGLRKIPDELLKPPICHHVRVIDLNWNKIKDLPPNIGTLWTELRELWLGFNELRYIPESVCDLKKLEVLDVRFNKLERLTPSLTRLTNLKSFYCSQIEGVLLGHVWIVNNPSEFRKLWDRLFTQKTVIRAYIAMCGPYSAGKSSTKNHMVGVPFKIKCRSTKGGDVLSLNLDDWTIIHKARSKKSRGDFYKSPDTTRSTSRTIKIHVENKESLQASSDGPSAEKLRRVEERIRQVEDTESIDCDATILDFAGQHVYEISHQIFMAEKGLYILVVDLSKTLDDIYEHDMGSDNREEITVKEYICGWMNSIHSHTADGDKVVENIIVVGTKTDLITEELVKSRVNELAKFLRTELMDPAKHIAWPIIYLSNKPSPDGKPSDGMKCLKAKIRDIVSKMMYKVSFEWLLFELRLNQSLIYQNSSIMEMTDVYTIGEEISLCKEEVDKAIAFFHSTRDIIHFKGDSKVSSKVIVSPQWFIDLLRLVINHTFPLAEKHDLSQENHILYDKLCTHGKLDVEWVRWVLNKEDRAGDEDILIKLFQLYDIIYPCPPESGSEVTEYYMACLMNRKAEPALLSPLNSTSSPTLCYHFDRRYLPNSLYHQLVIRCTKKWQYAKLFHKHTRFFIGNKHVLIMSMTKSDITLTVKTDPAGSKAVKLKSSYGPEVREYVENNLNDLIKRYNPGLSYTPCLKCSCGKHALKITPDGKDMDDGCVDRSKDGCIHTHEIYAYDWYYWDSSSKDHPVIIKLDVKSDKTLSVEWNLGKETKGFLEISEDKREWKYVDVNDTTGSYTFERLHSQTTYYCRVKVECDMLDIGSYTVSADTKVDGKQSTAERKTKSSIPEKKRKASTAERKRKASKAERKRKASTGERKRKASTAERKRKASTAERKTKASVSERQMKASTAERKRKASTTKRERKANTSERKRKSSTAEKNKKASTAKSKRKASTSESKRKPSRAKRKRRVSTAERKRKASTAEEISTKRSRGNGAITSSKDITVTNERFNDMLVTFHKKIGKDELTLLQQYCRDVHIQKGTLETKKNAYEIFVCLKELGKITLVNTKLLEELLVKIGRTDLVTNVKKYHYTRRL</sequence>
<feature type="compositionally biased region" description="Basic residues" evidence="3">
    <location>
        <begin position="968"/>
        <end position="987"/>
    </location>
</feature>
<protein>
    <submittedName>
        <fullName evidence="7">Uncharacterized protein LOC100367918</fullName>
    </submittedName>
</protein>
<keyword evidence="1" id="KW-0433">Leucine-rich repeat</keyword>
<feature type="domain" description="DED" evidence="4">
    <location>
        <begin position="1016"/>
        <end position="1095"/>
    </location>
</feature>
<evidence type="ECO:0000256" key="2">
    <source>
        <dbReference type="ARBA" id="ARBA00022737"/>
    </source>
</evidence>
<dbReference type="InterPro" id="IPR003961">
    <property type="entry name" value="FN3_dom"/>
</dbReference>
<dbReference type="InterPro" id="IPR032171">
    <property type="entry name" value="COR-A"/>
</dbReference>
<feature type="region of interest" description="Disordered" evidence="3">
    <location>
        <begin position="837"/>
        <end position="1007"/>
    </location>
</feature>
<proteinExistence type="predicted"/>
<dbReference type="GeneID" id="100367918"/>
<dbReference type="PANTHER" id="PTHR48051:SF45">
    <property type="entry name" value="LEUCINE-RICH REPEAT PROTEIN SHOC-2-LIKE"/>
    <property type="match status" value="1"/>
</dbReference>
<dbReference type="InterPro" id="IPR050216">
    <property type="entry name" value="LRR_domain-containing"/>
</dbReference>
<dbReference type="InterPro" id="IPR032675">
    <property type="entry name" value="LRR_dom_sf"/>
</dbReference>
<dbReference type="Pfam" id="PF01335">
    <property type="entry name" value="DED"/>
    <property type="match status" value="1"/>
</dbReference>
<gene>
    <name evidence="7" type="primary">LOC100367918</name>
</gene>
<dbReference type="Gene3D" id="1.10.533.10">
    <property type="entry name" value="Death Domain, Fas"/>
    <property type="match status" value="1"/>
</dbReference>
<feature type="compositionally biased region" description="Basic residues" evidence="3">
    <location>
        <begin position="920"/>
        <end position="931"/>
    </location>
</feature>
<dbReference type="InterPro" id="IPR013783">
    <property type="entry name" value="Ig-like_fold"/>
</dbReference>
<feature type="compositionally biased region" description="Basic and acidic residues" evidence="3">
    <location>
        <begin position="837"/>
        <end position="856"/>
    </location>
</feature>
<dbReference type="Pfam" id="PF16095">
    <property type="entry name" value="COR-A"/>
    <property type="match status" value="1"/>
</dbReference>
<dbReference type="SUPFAM" id="SSF47986">
    <property type="entry name" value="DEATH domain"/>
    <property type="match status" value="1"/>
</dbReference>
<feature type="compositionally biased region" description="Basic residues" evidence="3">
    <location>
        <begin position="950"/>
        <end position="960"/>
    </location>
</feature>
<evidence type="ECO:0000259" key="5">
    <source>
        <dbReference type="PROSITE" id="PS50853"/>
    </source>
</evidence>
<evidence type="ECO:0000256" key="1">
    <source>
        <dbReference type="ARBA" id="ARBA00022614"/>
    </source>
</evidence>
<organism evidence="6 7">
    <name type="scientific">Saccoglossus kowalevskii</name>
    <name type="common">Acorn worm</name>
    <dbReference type="NCBI Taxonomy" id="10224"/>
    <lineage>
        <taxon>Eukaryota</taxon>
        <taxon>Metazoa</taxon>
        <taxon>Hemichordata</taxon>
        <taxon>Enteropneusta</taxon>
        <taxon>Harrimaniidae</taxon>
        <taxon>Saccoglossus</taxon>
    </lineage>
</organism>
<feature type="domain" description="Fibronectin type-III" evidence="5">
    <location>
        <begin position="755"/>
        <end position="842"/>
    </location>
</feature>
<dbReference type="CDD" id="cd00045">
    <property type="entry name" value="DED"/>
    <property type="match status" value="1"/>
</dbReference>
<evidence type="ECO:0000259" key="4">
    <source>
        <dbReference type="PROSITE" id="PS50168"/>
    </source>
</evidence>
<dbReference type="InterPro" id="IPR001875">
    <property type="entry name" value="DED_dom"/>
</dbReference>
<dbReference type="Proteomes" id="UP000694865">
    <property type="component" value="Unplaced"/>
</dbReference>
<dbReference type="PROSITE" id="PS50853">
    <property type="entry name" value="FN3"/>
    <property type="match status" value="1"/>
</dbReference>
<dbReference type="SUPFAM" id="SSF52058">
    <property type="entry name" value="L domain-like"/>
    <property type="match status" value="1"/>
</dbReference>
<feature type="compositionally biased region" description="Basic residues" evidence="3">
    <location>
        <begin position="857"/>
        <end position="897"/>
    </location>
</feature>
<evidence type="ECO:0000313" key="7">
    <source>
        <dbReference type="RefSeq" id="XP_002733781.1"/>
    </source>
</evidence>
<reference evidence="7" key="1">
    <citation type="submission" date="2025-08" db="UniProtKB">
        <authorList>
            <consortium name="RefSeq"/>
        </authorList>
    </citation>
    <scope>IDENTIFICATION</scope>
    <source>
        <tissue evidence="7">Testes</tissue>
    </source>
</reference>
<name>A0ABM0GND7_SACKO</name>
<dbReference type="InterPro" id="IPR011029">
    <property type="entry name" value="DEATH-like_dom_sf"/>
</dbReference>
<dbReference type="Gene3D" id="3.80.10.10">
    <property type="entry name" value="Ribonuclease Inhibitor"/>
    <property type="match status" value="1"/>
</dbReference>
<dbReference type="Gene3D" id="2.60.40.10">
    <property type="entry name" value="Immunoglobulins"/>
    <property type="match status" value="1"/>
</dbReference>
<dbReference type="Gene3D" id="3.40.50.300">
    <property type="entry name" value="P-loop containing nucleotide triphosphate hydrolases"/>
    <property type="match status" value="1"/>
</dbReference>
<dbReference type="InterPro" id="IPR027417">
    <property type="entry name" value="P-loop_NTPase"/>
</dbReference>
<accession>A0ABM0GND7</accession>
<dbReference type="InterPro" id="IPR003591">
    <property type="entry name" value="Leu-rich_rpt_typical-subtyp"/>
</dbReference>
<evidence type="ECO:0000313" key="6">
    <source>
        <dbReference type="Proteomes" id="UP000694865"/>
    </source>
</evidence>
<keyword evidence="6" id="KW-1185">Reference proteome</keyword>
<feature type="compositionally biased region" description="Basic and acidic residues" evidence="3">
    <location>
        <begin position="932"/>
        <end position="949"/>
    </location>
</feature>
<dbReference type="RefSeq" id="XP_002733781.1">
    <property type="nucleotide sequence ID" value="XM_002733735.1"/>
</dbReference>
<evidence type="ECO:0000256" key="3">
    <source>
        <dbReference type="SAM" id="MobiDB-lite"/>
    </source>
</evidence>
<dbReference type="PROSITE" id="PS50168">
    <property type="entry name" value="DED"/>
    <property type="match status" value="1"/>
</dbReference>
<dbReference type="SMART" id="SM00369">
    <property type="entry name" value="LRR_TYP"/>
    <property type="match status" value="3"/>
</dbReference>